<dbReference type="OrthoDB" id="256352at2"/>
<feature type="transmembrane region" description="Helical" evidence="2">
    <location>
        <begin position="372"/>
        <end position="397"/>
    </location>
</feature>
<reference evidence="4 5" key="1">
    <citation type="submission" date="2019-03" db="EMBL/GenBank/DDBJ databases">
        <title>Deep-cultivation of Planctomycetes and their phenomic and genomic characterization uncovers novel biology.</title>
        <authorList>
            <person name="Wiegand S."/>
            <person name="Jogler M."/>
            <person name="Boedeker C."/>
            <person name="Pinto D."/>
            <person name="Vollmers J."/>
            <person name="Rivas-Marin E."/>
            <person name="Kohn T."/>
            <person name="Peeters S.H."/>
            <person name="Heuer A."/>
            <person name="Rast P."/>
            <person name="Oberbeckmann S."/>
            <person name="Bunk B."/>
            <person name="Jeske O."/>
            <person name="Meyerdierks A."/>
            <person name="Storesund J.E."/>
            <person name="Kallscheuer N."/>
            <person name="Luecker S."/>
            <person name="Lage O.M."/>
            <person name="Pohl T."/>
            <person name="Merkel B.J."/>
            <person name="Hornburger P."/>
            <person name="Mueller R.-W."/>
            <person name="Bruemmer F."/>
            <person name="Labrenz M."/>
            <person name="Spormann A.M."/>
            <person name="Op den Camp H."/>
            <person name="Overmann J."/>
            <person name="Amann R."/>
            <person name="Jetten M.S.M."/>
            <person name="Mascher T."/>
            <person name="Medema M.H."/>
            <person name="Devos D.P."/>
            <person name="Kaster A.-K."/>
            <person name="Ovreas L."/>
            <person name="Rohde M."/>
            <person name="Galperin M.Y."/>
            <person name="Jogler C."/>
        </authorList>
    </citation>
    <scope>NUCLEOTIDE SEQUENCE [LARGE SCALE GENOMIC DNA]</scope>
    <source>
        <strain evidence="4 5">Enr13</strain>
    </source>
</reference>
<dbReference type="AlphaFoldDB" id="A0A518I2I8"/>
<feature type="domain" description="Peptidase M56" evidence="3">
    <location>
        <begin position="124"/>
        <end position="358"/>
    </location>
</feature>
<feature type="compositionally biased region" description="Polar residues" evidence="1">
    <location>
        <begin position="433"/>
        <end position="447"/>
    </location>
</feature>
<dbReference type="Pfam" id="PF05569">
    <property type="entry name" value="Peptidase_M56"/>
    <property type="match status" value="1"/>
</dbReference>
<gene>
    <name evidence="4" type="primary">blaR1_10</name>
    <name evidence="4" type="ORF">Enr13x_72320</name>
</gene>
<evidence type="ECO:0000313" key="4">
    <source>
        <dbReference type="EMBL" id="QDV47323.1"/>
    </source>
</evidence>
<protein>
    <submittedName>
        <fullName evidence="4">Regulatory protein BlaR1</fullName>
    </submittedName>
</protein>
<dbReference type="Gene3D" id="2.60.40.1120">
    <property type="entry name" value="Carboxypeptidase-like, regulatory domain"/>
    <property type="match status" value="2"/>
</dbReference>
<dbReference type="InterPro" id="IPR008969">
    <property type="entry name" value="CarboxyPept-like_regulatory"/>
</dbReference>
<dbReference type="InterPro" id="IPR052173">
    <property type="entry name" value="Beta-lactam_resp_regulator"/>
</dbReference>
<dbReference type="Proteomes" id="UP000319004">
    <property type="component" value="Chromosome"/>
</dbReference>
<dbReference type="KEGG" id="snep:Enr13x_72320"/>
<keyword evidence="2" id="KW-0472">Membrane</keyword>
<accession>A0A518I2I8</accession>
<evidence type="ECO:0000256" key="1">
    <source>
        <dbReference type="SAM" id="MobiDB-lite"/>
    </source>
</evidence>
<name>A0A518I2I8_9BACT</name>
<feature type="region of interest" description="Disordered" evidence="1">
    <location>
        <begin position="399"/>
        <end position="450"/>
    </location>
</feature>
<evidence type="ECO:0000313" key="5">
    <source>
        <dbReference type="Proteomes" id="UP000319004"/>
    </source>
</evidence>
<dbReference type="EMBL" id="CP037423">
    <property type="protein sequence ID" value="QDV47323.1"/>
    <property type="molecule type" value="Genomic_DNA"/>
</dbReference>
<feature type="transmembrane region" description="Helical" evidence="2">
    <location>
        <begin position="12"/>
        <end position="30"/>
    </location>
</feature>
<dbReference type="RefSeq" id="WP_145391403.1">
    <property type="nucleotide sequence ID" value="NZ_CP037423.1"/>
</dbReference>
<dbReference type="CDD" id="cd07341">
    <property type="entry name" value="M56_BlaR1_MecR1_like"/>
    <property type="match status" value="1"/>
</dbReference>
<evidence type="ECO:0000256" key="2">
    <source>
        <dbReference type="SAM" id="Phobius"/>
    </source>
</evidence>
<organism evidence="4 5">
    <name type="scientific">Stieleria neptunia</name>
    <dbReference type="NCBI Taxonomy" id="2527979"/>
    <lineage>
        <taxon>Bacteria</taxon>
        <taxon>Pseudomonadati</taxon>
        <taxon>Planctomycetota</taxon>
        <taxon>Planctomycetia</taxon>
        <taxon>Pirellulales</taxon>
        <taxon>Pirellulaceae</taxon>
        <taxon>Stieleria</taxon>
    </lineage>
</organism>
<dbReference type="InterPro" id="IPR008756">
    <property type="entry name" value="Peptidase_M56"/>
</dbReference>
<evidence type="ECO:0000259" key="3">
    <source>
        <dbReference type="Pfam" id="PF05569"/>
    </source>
</evidence>
<dbReference type="PANTHER" id="PTHR34978">
    <property type="entry name" value="POSSIBLE SENSOR-TRANSDUCER PROTEIN BLAR"/>
    <property type="match status" value="1"/>
</dbReference>
<dbReference type="SUPFAM" id="SSF49464">
    <property type="entry name" value="Carboxypeptidase regulatory domain-like"/>
    <property type="match status" value="3"/>
</dbReference>
<dbReference type="Pfam" id="PF13620">
    <property type="entry name" value="CarboxypepD_reg"/>
    <property type="match status" value="1"/>
</dbReference>
<dbReference type="PANTHER" id="PTHR34978:SF3">
    <property type="entry name" value="SLR0241 PROTEIN"/>
    <property type="match status" value="1"/>
</dbReference>
<feature type="transmembrane region" description="Helical" evidence="2">
    <location>
        <begin position="163"/>
        <end position="185"/>
    </location>
</feature>
<keyword evidence="5" id="KW-1185">Reference proteome</keyword>
<proteinExistence type="predicted"/>
<keyword evidence="2" id="KW-0812">Transmembrane</keyword>
<sequence length="1135" mass="125214">MSFFDLNWGGSLVLHVTIILIVAACFDAAAGRLAAFRHWINLTAIVLILFSPISVVVLQQMDPGWRRVSWIGQNQSTVEPESVESPSFERHITAPRQMPTDEVIRRPHTVTASAAVELPDEMADAIDGANQPISLASRTLQAEVQTATPAPEAQPRWLDVLHAFTPVALATWCLGSMVLLLRLTVSLLRVRQLMQAAHPVSTPRLLDAFADACKHVGADGTRIALVTSDRIDTPMAAGILHPHVVLPAEMPSTATRQQMREVMIHKLAHVVRRDQFVVLLQHLAAALYWWHPLVYRVNRRLAQAREDVCDNYVLADSDGTQYSQTLLEFAERRCGRWAPSSVAGLFSSQWKLEHRVASLLDRRRNRATRVSARGWIVVAMATCIAVGLGSLASMAWANETPQSPANQPPANQPADGSAPAETDDADANPNDAQPETQIQGTVRNEQGQPIPDATVLLVHRVGEDRQLFRTTGKTDKAGRYRFNDLPVQPSEMSYISVRVYSPGYAIGQKNLYRYPPQAGHLADSVDIDVSLVPADACVINVVNEQGEPVAGALLEQLNTNGAHASNLYLFAEDWEQFGVDLPRSDAAGNLTIPAIDRSRNYDLRLSHTEYAATPLWKVEFGSEPLRAVIEKGDKVRFVVTSESDPDLIDQATIDATISEDGGHSVLQFDVDTSGVVEARLRDKHTTITIEHPTLEGLPWYFYDTTENEFAFTLHRTGIAEGKVVHARTGKGLPDVGVQFVRSKRVIKFARTDADGHYSCRLAEGEYLVSVSESSGEWKASETRVSVDVVASQTVSIDPMTVEPESMIRGKVMTASGEPVPGAIIVPDLRRSPIIADENGEFELEPGRRGQTRIHVFHPYQRLSRFVASATETETLRIRLSPEGVIHGVLRDGIGKTLPGLMVGLGVRGDSLAGSGRGSFRTTLLRDFTDEYGFIQFAGLSEGLEYRLIAEGESRARFGQRAESSSDWYSVSNLPSDSVELEVGSKLLTELGTTSAYQEAPPRIKPLGPATWIDERRIDVEAMPGRFVLISFAWHPFQLKETQLCKQFYGDRGLAVVGVLTRVTDSALDDQTLEKFDFPIAIDNQEARISERYGQADGIGSVVYDTEGKRVRTIRRSDNLLSIVRSIMLYDERLPK</sequence>
<feature type="transmembrane region" description="Helical" evidence="2">
    <location>
        <begin position="42"/>
        <end position="61"/>
    </location>
</feature>
<keyword evidence="2" id="KW-1133">Transmembrane helix</keyword>